<dbReference type="Proteomes" id="UP001149860">
    <property type="component" value="Chromosome"/>
</dbReference>
<organism evidence="1 2">
    <name type="scientific">Lentilactobacillus terminaliae</name>
    <dbReference type="NCBI Taxonomy" id="3003483"/>
    <lineage>
        <taxon>Bacteria</taxon>
        <taxon>Bacillati</taxon>
        <taxon>Bacillota</taxon>
        <taxon>Bacilli</taxon>
        <taxon>Lactobacillales</taxon>
        <taxon>Lactobacillaceae</taxon>
        <taxon>Lentilactobacillus</taxon>
    </lineage>
</organism>
<protein>
    <submittedName>
        <fullName evidence="1">ComF family protein</fullName>
    </submittedName>
</protein>
<dbReference type="EMBL" id="CP168151">
    <property type="protein sequence ID" value="XFD40459.1"/>
    <property type="molecule type" value="Genomic_DNA"/>
</dbReference>
<accession>A0ACD5DH49</accession>
<gene>
    <name evidence="1" type="ORF">O0236_003925</name>
</gene>
<evidence type="ECO:0000313" key="2">
    <source>
        <dbReference type="Proteomes" id="UP001149860"/>
    </source>
</evidence>
<name>A0ACD5DH49_9LACO</name>
<sequence>METNTICHDCQKWNDQNSVFVNTAMFEYDEFMKEFMYQYKFNGDYRLRLIFATCIKDFIRSHFKKTNLVVVPIPVSMTTMNTRGFNQVCGLLEYVNYQECLTVKSIDKPLQSHKNRQGRLSTAQPFELINSTTKNLAGKNILIVDDVYTTGTTIRHAVKALEEVHPASILGMTLSR</sequence>
<keyword evidence="2" id="KW-1185">Reference proteome</keyword>
<evidence type="ECO:0000313" key="1">
    <source>
        <dbReference type="EMBL" id="XFD40459.1"/>
    </source>
</evidence>
<proteinExistence type="predicted"/>
<reference evidence="1" key="1">
    <citation type="submission" date="2024-08" db="EMBL/GenBank/DDBJ databases">
        <title>Lentilactobacillus sp. nov., isolated from tree bark.</title>
        <authorList>
            <person name="Phuengjayaem S."/>
            <person name="Tanasupawat S."/>
        </authorList>
    </citation>
    <scope>NUCLEOTIDE SEQUENCE</scope>
    <source>
        <strain evidence="1">SPB1-3</strain>
    </source>
</reference>